<protein>
    <submittedName>
        <fullName evidence="2">Sugar phosphate isomerase/epimerase family protein</fullName>
    </submittedName>
</protein>
<dbReference type="PANTHER" id="PTHR12110">
    <property type="entry name" value="HYDROXYPYRUVATE ISOMERASE"/>
    <property type="match status" value="1"/>
</dbReference>
<dbReference type="Proteomes" id="UP001597493">
    <property type="component" value="Unassembled WGS sequence"/>
</dbReference>
<dbReference type="InterPro" id="IPR013022">
    <property type="entry name" value="Xyl_isomerase-like_TIM-brl"/>
</dbReference>
<dbReference type="Gene3D" id="3.20.20.150">
    <property type="entry name" value="Divalent-metal-dependent TIM barrel enzymes"/>
    <property type="match status" value="1"/>
</dbReference>
<dbReference type="PANTHER" id="PTHR12110:SF21">
    <property type="entry name" value="XYLOSE ISOMERASE-LIKE TIM BARREL DOMAIN-CONTAINING PROTEIN"/>
    <property type="match status" value="1"/>
</dbReference>
<feature type="domain" description="Xylose isomerase-like TIM barrel" evidence="1">
    <location>
        <begin position="20"/>
        <end position="262"/>
    </location>
</feature>
<dbReference type="InterPro" id="IPR036237">
    <property type="entry name" value="Xyl_isomerase-like_sf"/>
</dbReference>
<sequence length="276" mass="31292">MKLCYNSNGLRNVGVLDAVKQIKAYGYDGVELSFHDNHVHPLKTSLDEFRSVKECCGEIGLEIACLATGAEGLLGGEPYEPSLIHPDAKERQRRIDVLKRSVEIANLLDIPVMNLASGKLKPEVERERAYEYLLTGIGELTKETGDAVLAVEPEPDFFIGTSREAVRLIRDIDHPRFMLNLDIGHVYCCEDDFIEAIQDAVPYTRHIHIEDIKNRIHYHEIPGQGDIDFEQVFSAIGDYKHYISIELYHHADVSDRALEESRSYLLRFLSGQAVRQ</sequence>
<evidence type="ECO:0000259" key="1">
    <source>
        <dbReference type="Pfam" id="PF01261"/>
    </source>
</evidence>
<dbReference type="Pfam" id="PF01261">
    <property type="entry name" value="AP_endonuc_2"/>
    <property type="match status" value="1"/>
</dbReference>
<dbReference type="RefSeq" id="WP_379278647.1">
    <property type="nucleotide sequence ID" value="NZ_JBHUGT010000020.1"/>
</dbReference>
<proteinExistence type="predicted"/>
<name>A0ABW5R3X0_9BACL</name>
<dbReference type="GO" id="GO:0016853">
    <property type="term" value="F:isomerase activity"/>
    <property type="evidence" value="ECO:0007669"/>
    <property type="project" value="UniProtKB-KW"/>
</dbReference>
<dbReference type="InterPro" id="IPR050312">
    <property type="entry name" value="IolE/XylAMocC-like"/>
</dbReference>
<accession>A0ABW5R3X0</accession>
<keyword evidence="2" id="KW-0413">Isomerase</keyword>
<evidence type="ECO:0000313" key="2">
    <source>
        <dbReference type="EMBL" id="MFD2663166.1"/>
    </source>
</evidence>
<keyword evidence="3" id="KW-1185">Reference proteome</keyword>
<gene>
    <name evidence="2" type="ORF">ACFSW5_23175</name>
</gene>
<comment type="caution">
    <text evidence="2">The sequence shown here is derived from an EMBL/GenBank/DDBJ whole genome shotgun (WGS) entry which is preliminary data.</text>
</comment>
<dbReference type="EMBL" id="JBHUMY010000038">
    <property type="protein sequence ID" value="MFD2663166.1"/>
    <property type="molecule type" value="Genomic_DNA"/>
</dbReference>
<dbReference type="SUPFAM" id="SSF51658">
    <property type="entry name" value="Xylose isomerase-like"/>
    <property type="match status" value="1"/>
</dbReference>
<evidence type="ECO:0000313" key="3">
    <source>
        <dbReference type="Proteomes" id="UP001597493"/>
    </source>
</evidence>
<reference evidence="3" key="1">
    <citation type="journal article" date="2019" name="Int. J. Syst. Evol. Microbiol.">
        <title>The Global Catalogue of Microorganisms (GCM) 10K type strain sequencing project: providing services to taxonomists for standard genome sequencing and annotation.</title>
        <authorList>
            <consortium name="The Broad Institute Genomics Platform"/>
            <consortium name="The Broad Institute Genome Sequencing Center for Infectious Disease"/>
            <person name="Wu L."/>
            <person name="Ma J."/>
        </authorList>
    </citation>
    <scope>NUCLEOTIDE SEQUENCE [LARGE SCALE GENOMIC DNA]</scope>
    <source>
        <strain evidence="3">TISTR 1827</strain>
    </source>
</reference>
<organism evidence="2 3">
    <name type="scientific">Paenibacillus thailandensis</name>
    <dbReference type="NCBI Taxonomy" id="393250"/>
    <lineage>
        <taxon>Bacteria</taxon>
        <taxon>Bacillati</taxon>
        <taxon>Bacillota</taxon>
        <taxon>Bacilli</taxon>
        <taxon>Bacillales</taxon>
        <taxon>Paenibacillaceae</taxon>
        <taxon>Paenibacillus</taxon>
    </lineage>
</organism>